<keyword evidence="2" id="KW-1185">Reference proteome</keyword>
<accession>A0A449BBP8</accession>
<evidence type="ECO:0000313" key="2">
    <source>
        <dbReference type="Proteomes" id="UP000289841"/>
    </source>
</evidence>
<dbReference type="EMBL" id="LR215048">
    <property type="protein sequence ID" value="VEU79873.1"/>
    <property type="molecule type" value="Genomic_DNA"/>
</dbReference>
<gene>
    <name evidence="1" type="ORF">NCTC10138_00226</name>
</gene>
<protein>
    <submittedName>
        <fullName evidence="1">Uncharacterized protein</fullName>
    </submittedName>
</protein>
<dbReference type="AlphaFoldDB" id="A0A449BBP8"/>
<reference evidence="1 2" key="1">
    <citation type="submission" date="2019-01" db="EMBL/GenBank/DDBJ databases">
        <authorList>
            <consortium name="Pathogen Informatics"/>
        </authorList>
    </citation>
    <scope>NUCLEOTIDE SEQUENCE [LARGE SCALE GENOMIC DNA]</scope>
    <source>
        <strain evidence="1 2">NCTC10138</strain>
    </source>
</reference>
<name>A0A449BBP8_HAPAX</name>
<evidence type="ECO:0000313" key="1">
    <source>
        <dbReference type="EMBL" id="VEU79873.1"/>
    </source>
</evidence>
<proteinExistence type="predicted"/>
<dbReference type="Proteomes" id="UP000289841">
    <property type="component" value="Chromosome"/>
</dbReference>
<organism evidence="1 2">
    <name type="scientific">Haploplasma axanthum</name>
    <name type="common">Acholeplasma axanthum</name>
    <dbReference type="NCBI Taxonomy" id="29552"/>
    <lineage>
        <taxon>Bacteria</taxon>
        <taxon>Bacillati</taxon>
        <taxon>Mycoplasmatota</taxon>
        <taxon>Mollicutes</taxon>
        <taxon>Acholeplasmatales</taxon>
        <taxon>Acholeplasmataceae</taxon>
        <taxon>Haploplasma</taxon>
    </lineage>
</organism>
<dbReference type="KEGG" id="aaxa:NCTC10138_00226"/>
<sequence length="54" mass="6101">MNLLLNKNIKVTFNDSVIIGKLVKCEDNCIIIETNEGITQASLQQIKKIEELNL</sequence>
<dbReference type="RefSeq" id="WP_156907457.1">
    <property type="nucleotide sequence ID" value="NZ_LR215048.1"/>
</dbReference>